<gene>
    <name evidence="11" type="ORF">CTDIVETGP_2073</name>
</gene>
<dbReference type="Pfam" id="PF02749">
    <property type="entry name" value="QRPTase_N"/>
    <property type="match status" value="1"/>
</dbReference>
<sequence>MYISDETLDKFIKEDVPYIDLTSLVLEIKGIRGNIKFFTREDAILCGAEEAARIFRKLNIDVINSKTSGTQVKKGDILLEGMGDVENLHIAWKVCQNIIDNFSGIATKTRRIIDEVSSVNPDITVITTRKSMPGTRELSTKAVIAGGVFPHRLGLSETILVFKQHLDFLGGIKEFIKNIERFKNKVCEKKILVEVENIDDAVKLCKNNIDGIQFDKLSPEDLISNVNILRNINPDIVVLAAGGINENNAAKYAKTGVNGIVTSSVYYTKPIDIGCKIKPLH</sequence>
<dbReference type="Gene3D" id="3.90.1170.20">
    <property type="entry name" value="Quinolinate phosphoribosyl transferase, N-terminal domain"/>
    <property type="match status" value="1"/>
</dbReference>
<dbReference type="InterPro" id="IPR036068">
    <property type="entry name" value="Nicotinate_pribotase-like_C"/>
</dbReference>
<dbReference type="AlphaFoldDB" id="W6N5W6"/>
<evidence type="ECO:0000256" key="5">
    <source>
        <dbReference type="ARBA" id="ARBA00022676"/>
    </source>
</evidence>
<dbReference type="Gene3D" id="3.20.20.70">
    <property type="entry name" value="Aldolase class I"/>
    <property type="match status" value="1"/>
</dbReference>
<comment type="pathway">
    <text evidence="1">Cofactor biosynthesis; NAD(+) biosynthesis; nicotinate D-ribonucleotide from quinolinate: step 1/1.</text>
</comment>
<dbReference type="InterPro" id="IPR006242">
    <property type="entry name" value="ModD"/>
</dbReference>
<evidence type="ECO:0000256" key="6">
    <source>
        <dbReference type="ARBA" id="ARBA00022679"/>
    </source>
</evidence>
<comment type="caution">
    <text evidence="11">The sequence shown here is derived from an EMBL/GenBank/DDBJ whole genome shotgun (WGS) entry which is preliminary data.</text>
</comment>
<keyword evidence="12" id="KW-1185">Reference proteome</keyword>
<name>W6N5W6_CLOTY</name>
<dbReference type="FunFam" id="3.20.20.70:FF:000030">
    <property type="entry name" value="Nicotinate-nucleotide pyrophosphorylase, carboxylating"/>
    <property type="match status" value="1"/>
</dbReference>
<evidence type="ECO:0000256" key="3">
    <source>
        <dbReference type="ARBA" id="ARBA00011944"/>
    </source>
</evidence>
<dbReference type="OrthoDB" id="9770610at2"/>
<evidence type="ECO:0000256" key="4">
    <source>
        <dbReference type="ARBA" id="ARBA00019205"/>
    </source>
</evidence>
<dbReference type="RefSeq" id="WP_017895598.1">
    <property type="nucleotide sequence ID" value="NZ_CBXI010000038.1"/>
</dbReference>
<dbReference type="SUPFAM" id="SSF54675">
    <property type="entry name" value="Nicotinate/Quinolinate PRTase N-terminal domain-like"/>
    <property type="match status" value="1"/>
</dbReference>
<dbReference type="GO" id="GO:0009435">
    <property type="term" value="P:NAD+ biosynthetic process"/>
    <property type="evidence" value="ECO:0007669"/>
    <property type="project" value="InterPro"/>
</dbReference>
<proteinExistence type="inferred from homology"/>
<keyword evidence="5 8" id="KW-0328">Glycosyltransferase</keyword>
<dbReference type="EMBL" id="CBXI010000038">
    <property type="protein sequence ID" value="CDL92003.1"/>
    <property type="molecule type" value="Genomic_DNA"/>
</dbReference>
<reference evidence="11 12" key="1">
    <citation type="journal article" date="2015" name="Genome Announc.">
        <title>Draft Genome Sequence of Clostridium tyrobutyricum Strain DIVETGP, Isolated from Cow's Milk for Grana Padano Production.</title>
        <authorList>
            <person name="Soggiu A."/>
            <person name="Piras C."/>
            <person name="Gaiarsa S."/>
            <person name="Sassera D."/>
            <person name="Roncada P."/>
            <person name="Bendixen E."/>
            <person name="Brasca M."/>
            <person name="Bonizzi L."/>
        </authorList>
    </citation>
    <scope>NUCLEOTIDE SEQUENCE [LARGE SCALE GENOMIC DNA]</scope>
    <source>
        <strain evidence="11 12">DIVETGP</strain>
    </source>
</reference>
<dbReference type="PIRSF" id="PIRSF006250">
    <property type="entry name" value="NadC_ModD"/>
    <property type="match status" value="1"/>
</dbReference>
<keyword evidence="6 8" id="KW-0808">Transferase</keyword>
<dbReference type="Proteomes" id="UP000019482">
    <property type="component" value="Unassembled WGS sequence"/>
</dbReference>
<dbReference type="GO" id="GO:0005737">
    <property type="term" value="C:cytoplasm"/>
    <property type="evidence" value="ECO:0007669"/>
    <property type="project" value="TreeGrafter"/>
</dbReference>
<evidence type="ECO:0000259" key="10">
    <source>
        <dbReference type="Pfam" id="PF02749"/>
    </source>
</evidence>
<dbReference type="PANTHER" id="PTHR32179">
    <property type="entry name" value="NICOTINATE-NUCLEOTIDE PYROPHOSPHORYLASE [CARBOXYLATING]"/>
    <property type="match status" value="1"/>
</dbReference>
<feature type="domain" description="Quinolinate phosphoribosyl transferase C-terminal" evidence="9">
    <location>
        <begin position="105"/>
        <end position="274"/>
    </location>
</feature>
<feature type="domain" description="Quinolinate phosphoribosyl transferase N-terminal" evidence="10">
    <location>
        <begin position="20"/>
        <end position="102"/>
    </location>
</feature>
<dbReference type="InterPro" id="IPR037128">
    <property type="entry name" value="Quinolinate_PRibosylTase_N_sf"/>
</dbReference>
<evidence type="ECO:0000256" key="2">
    <source>
        <dbReference type="ARBA" id="ARBA00009400"/>
    </source>
</evidence>
<comment type="similarity">
    <text evidence="2 8">Belongs to the NadC/ModD family.</text>
</comment>
<dbReference type="PANTHER" id="PTHR32179:SF4">
    <property type="entry name" value="PYROPHOSPHORYLASE MODD-RELATED"/>
    <property type="match status" value="1"/>
</dbReference>
<evidence type="ECO:0000256" key="1">
    <source>
        <dbReference type="ARBA" id="ARBA00004893"/>
    </source>
</evidence>
<evidence type="ECO:0000313" key="12">
    <source>
        <dbReference type="Proteomes" id="UP000019482"/>
    </source>
</evidence>
<dbReference type="InterPro" id="IPR002638">
    <property type="entry name" value="Quinolinate_PRibosylTrfase_C"/>
</dbReference>
<evidence type="ECO:0000256" key="8">
    <source>
        <dbReference type="PIRNR" id="PIRNR006250"/>
    </source>
</evidence>
<organism evidence="11 12">
    <name type="scientific">Clostridium tyrobutyricum DIVETGP</name>
    <dbReference type="NCBI Taxonomy" id="1408889"/>
    <lineage>
        <taxon>Bacteria</taxon>
        <taxon>Bacillati</taxon>
        <taxon>Bacillota</taxon>
        <taxon>Clostridia</taxon>
        <taxon>Eubacteriales</taxon>
        <taxon>Clostridiaceae</taxon>
        <taxon>Clostridium</taxon>
    </lineage>
</organism>
<protein>
    <recommendedName>
        <fullName evidence="4">Putative pyrophosphorylase ModD</fullName>
        <ecNumber evidence="3">2.4.2.19</ecNumber>
    </recommendedName>
</protein>
<evidence type="ECO:0000313" key="11">
    <source>
        <dbReference type="EMBL" id="CDL92003.1"/>
    </source>
</evidence>
<dbReference type="GO" id="GO:0034213">
    <property type="term" value="P:quinolinate catabolic process"/>
    <property type="evidence" value="ECO:0007669"/>
    <property type="project" value="TreeGrafter"/>
</dbReference>
<dbReference type="Pfam" id="PF01729">
    <property type="entry name" value="QRPTase_C"/>
    <property type="match status" value="1"/>
</dbReference>
<dbReference type="EC" id="2.4.2.19" evidence="3"/>
<dbReference type="CDD" id="cd01573">
    <property type="entry name" value="modD_like"/>
    <property type="match status" value="1"/>
</dbReference>
<evidence type="ECO:0000256" key="7">
    <source>
        <dbReference type="ARBA" id="ARBA00047445"/>
    </source>
</evidence>
<dbReference type="InterPro" id="IPR022412">
    <property type="entry name" value="Quinolinate_PRibosylTrfase_N"/>
</dbReference>
<comment type="catalytic activity">
    <reaction evidence="7">
        <text>nicotinate beta-D-ribonucleotide + CO2 + diphosphate = quinolinate + 5-phospho-alpha-D-ribose 1-diphosphate + 2 H(+)</text>
        <dbReference type="Rhea" id="RHEA:12733"/>
        <dbReference type="ChEBI" id="CHEBI:15378"/>
        <dbReference type="ChEBI" id="CHEBI:16526"/>
        <dbReference type="ChEBI" id="CHEBI:29959"/>
        <dbReference type="ChEBI" id="CHEBI:33019"/>
        <dbReference type="ChEBI" id="CHEBI:57502"/>
        <dbReference type="ChEBI" id="CHEBI:58017"/>
        <dbReference type="EC" id="2.4.2.19"/>
    </reaction>
</comment>
<dbReference type="InterPro" id="IPR027277">
    <property type="entry name" value="NadC/ModD"/>
</dbReference>
<dbReference type="GeneID" id="29418937"/>
<evidence type="ECO:0000259" key="9">
    <source>
        <dbReference type="Pfam" id="PF01729"/>
    </source>
</evidence>
<dbReference type="GO" id="GO:0004514">
    <property type="term" value="F:nicotinate-nucleotide diphosphorylase (carboxylating) activity"/>
    <property type="evidence" value="ECO:0007669"/>
    <property type="project" value="UniProtKB-EC"/>
</dbReference>
<accession>W6N5W6</accession>
<dbReference type="InterPro" id="IPR013785">
    <property type="entry name" value="Aldolase_TIM"/>
</dbReference>
<dbReference type="NCBIfam" id="TIGR01334">
    <property type="entry name" value="modD"/>
    <property type="match status" value="1"/>
</dbReference>
<dbReference type="SUPFAM" id="SSF51690">
    <property type="entry name" value="Nicotinate/Quinolinate PRTase C-terminal domain-like"/>
    <property type="match status" value="1"/>
</dbReference>